<evidence type="ECO:0000313" key="1">
    <source>
        <dbReference type="EMBL" id="AII26812.1"/>
    </source>
</evidence>
<dbReference type="GeneID" id="22112314"/>
<protein>
    <submittedName>
        <fullName evidence="1">Uncharacterized protein</fullName>
    </submittedName>
</protein>
<dbReference type="RefSeq" id="YP_009103392.1">
    <property type="nucleotide sequence ID" value="NC_025459.1"/>
</dbReference>
<organism evidence="1 2">
    <name type="scientific">Aeromonas phage pAh6-C</name>
    <dbReference type="NCBI Taxonomy" id="1505227"/>
    <lineage>
        <taxon>Viruses</taxon>
        <taxon>Duplodnaviria</taxon>
        <taxon>Heunggongvirae</taxon>
        <taxon>Uroviricota</taxon>
        <taxon>Caudoviricetes</taxon>
        <taxon>Chaseviridae</taxon>
        <taxon>Nefertitivirinae</taxon>
        <taxon>Pahsextavirus</taxon>
        <taxon>Pahsextavirus pAh6C</taxon>
    </lineage>
</organism>
<dbReference type="KEGG" id="vg:22112314"/>
<gene>
    <name evidence="1" type="ORF">AH6C_058</name>
</gene>
<reference evidence="1 2" key="1">
    <citation type="submission" date="2014-05" db="EMBL/GenBank/DDBJ databases">
        <title>Complete genome sequence of Aeromonas bacteriophage pAh6-C.</title>
        <authorList>
            <person name="Jun J.W."/>
            <person name="Park S.C."/>
        </authorList>
    </citation>
    <scope>NUCLEOTIDE SEQUENCE [LARGE SCALE GENOMIC DNA]</scope>
</reference>
<proteinExistence type="predicted"/>
<dbReference type="EMBL" id="KJ858521">
    <property type="protein sequence ID" value="AII26812.1"/>
    <property type="molecule type" value="Genomic_DNA"/>
</dbReference>
<dbReference type="Proteomes" id="UP000028666">
    <property type="component" value="Segment"/>
</dbReference>
<name>A0A076G5N3_9CAUD</name>
<accession>A0A076G5N3</accession>
<sequence length="85" mass="9727">MNKSLRKLASLFGGSNIPQAGRNGRLDMDRHLIKETIFRQCDAHIDLKRITRGTFMHVVKAGFKSSVVRLFDHEIVVSNKYIKQS</sequence>
<keyword evidence="2" id="KW-1185">Reference proteome</keyword>
<evidence type="ECO:0000313" key="2">
    <source>
        <dbReference type="Proteomes" id="UP000028666"/>
    </source>
</evidence>